<dbReference type="Gene3D" id="2.130.10.10">
    <property type="entry name" value="YVTN repeat-like/Quinoprotein amine dehydrogenase"/>
    <property type="match status" value="2"/>
</dbReference>
<dbReference type="Pfam" id="PF00400">
    <property type="entry name" value="WD40"/>
    <property type="match status" value="2"/>
</dbReference>
<dbReference type="PANTHER" id="PTHR12442">
    <property type="entry name" value="DYNEIN INTERMEDIATE CHAIN"/>
    <property type="match status" value="1"/>
</dbReference>
<dbReference type="Gene3D" id="1.10.8.550">
    <property type="entry name" value="Proto-chlorophyllide reductase 57 kD subunit B"/>
    <property type="match status" value="1"/>
</dbReference>
<feature type="compositionally biased region" description="Low complexity" evidence="5">
    <location>
        <begin position="534"/>
        <end position="561"/>
    </location>
</feature>
<dbReference type="SUPFAM" id="SSF50978">
    <property type="entry name" value="WD40 repeat-like"/>
    <property type="match status" value="1"/>
</dbReference>
<organism evidence="6 7">
    <name type="scientific">Pythium oligandrum</name>
    <name type="common">Mycoparasitic fungus</name>
    <dbReference type="NCBI Taxonomy" id="41045"/>
    <lineage>
        <taxon>Eukaryota</taxon>
        <taxon>Sar</taxon>
        <taxon>Stramenopiles</taxon>
        <taxon>Oomycota</taxon>
        <taxon>Peronosporomycetes</taxon>
        <taxon>Pythiales</taxon>
        <taxon>Pythiaceae</taxon>
        <taxon>Pythium</taxon>
    </lineage>
</organism>
<dbReference type="GO" id="GO:0097014">
    <property type="term" value="C:ciliary plasm"/>
    <property type="evidence" value="ECO:0007669"/>
    <property type="project" value="TreeGrafter"/>
</dbReference>
<feature type="region of interest" description="Disordered" evidence="5">
    <location>
        <begin position="531"/>
        <end position="561"/>
    </location>
</feature>
<protein>
    <recommendedName>
        <fullName evidence="8">Dynein intermediate chain</fullName>
    </recommendedName>
</protein>
<dbReference type="InterPro" id="IPR001680">
    <property type="entry name" value="WD40_rpt"/>
</dbReference>
<dbReference type="GO" id="GO:0005868">
    <property type="term" value="C:cytoplasmic dynein complex"/>
    <property type="evidence" value="ECO:0007669"/>
    <property type="project" value="TreeGrafter"/>
</dbReference>
<keyword evidence="3" id="KW-0853">WD repeat</keyword>
<gene>
    <name evidence="6" type="ORF">Poli38472_008181</name>
</gene>
<dbReference type="OrthoDB" id="445052at2759"/>
<dbReference type="InterPro" id="IPR036322">
    <property type="entry name" value="WD40_repeat_dom_sf"/>
</dbReference>
<proteinExistence type="predicted"/>
<dbReference type="GO" id="GO:0045503">
    <property type="term" value="F:dynein light chain binding"/>
    <property type="evidence" value="ECO:0007669"/>
    <property type="project" value="TreeGrafter"/>
</dbReference>
<dbReference type="PANTHER" id="PTHR12442:SF26">
    <property type="entry name" value="CYTOPLASMIC DYNEIN 2 INTERMEDIATE CHAIN 2"/>
    <property type="match status" value="1"/>
</dbReference>
<dbReference type="InterPro" id="IPR019775">
    <property type="entry name" value="WD40_repeat_CS"/>
</dbReference>
<dbReference type="InterPro" id="IPR015943">
    <property type="entry name" value="WD40/YVTN_repeat-like_dom_sf"/>
</dbReference>
<evidence type="ECO:0000313" key="7">
    <source>
        <dbReference type="Proteomes" id="UP000794436"/>
    </source>
</evidence>
<sequence length="623" mass="67528">MFQDVAIGTARFKSKQLKQTRDAGTVTTAVAVSEGETQTDGGWTEASTQTEAKSSTASSTGKNPNPAETEEERSKTVAFLQRIGPLMLAEMSKNAKNSAYFGGLEKYLEESEEKNIAKLFTLRFDYDAFFQAPTQATSETPATSSTKKPVASANTASMKLSCTGVSWNATGAMIAVAYGRFDHTGWCNYRSALCIWCVFQSDFNASKPNLVLEASSGLMCVAFHPKNPSLVAAGSFNGEVFVWDLEPEEYRFYSSGIGDYFHREPVTKVAWVYDVHGAEYNIASVSGDGKVLFWRLKDKLAYPVEGYVMHLASGSTTAAGRSGSESHADRPVVIGGKALAFSPSDKTSRSFIVGSEGGAVVRCFSKGMARSSDFKGEKKWTATAARLVGKLPSQRIPAVRRQVENYATEKKTREITLAMVYEAKLDPQSLYPSAMDFVFEPHGGPVYDLSFSPFRKSLFVSCASDGTARVFSYLQKEPLLSLEVAPTASYLYAIEWSRTRPMVFAVAAEDGNVYVYDLKADRVSPVLTLSAKDSTSGSTRDVKSSSRSSSKSTTSASATPSITTAVPPMLALDFNPRQRNFLAAGDATGTVHIWKLSWQLANLQAGELSLLEAMEEESSADAA</sequence>
<feature type="region of interest" description="Disordered" evidence="5">
    <location>
        <begin position="30"/>
        <end position="75"/>
    </location>
</feature>
<comment type="caution">
    <text evidence="6">The sequence shown here is derived from an EMBL/GenBank/DDBJ whole genome shotgun (WGS) entry which is preliminary data.</text>
</comment>
<evidence type="ECO:0008006" key="8">
    <source>
        <dbReference type="Google" id="ProtNLM"/>
    </source>
</evidence>
<dbReference type="InterPro" id="IPR050687">
    <property type="entry name" value="Dynein_IC"/>
</dbReference>
<dbReference type="Proteomes" id="UP000794436">
    <property type="component" value="Unassembled WGS sequence"/>
</dbReference>
<keyword evidence="2" id="KW-0963">Cytoplasm</keyword>
<dbReference type="GO" id="GO:0042073">
    <property type="term" value="P:intraciliary transport"/>
    <property type="evidence" value="ECO:0007669"/>
    <property type="project" value="TreeGrafter"/>
</dbReference>
<dbReference type="AlphaFoldDB" id="A0A8K1CM13"/>
<dbReference type="EMBL" id="SPLM01000037">
    <property type="protein sequence ID" value="TMW65539.1"/>
    <property type="molecule type" value="Genomic_DNA"/>
</dbReference>
<dbReference type="InterPro" id="IPR042298">
    <property type="entry name" value="P-CP_red_C"/>
</dbReference>
<accession>A0A8K1CM13</accession>
<feature type="compositionally biased region" description="Polar residues" evidence="5">
    <location>
        <begin position="30"/>
        <end position="63"/>
    </location>
</feature>
<evidence type="ECO:0000256" key="3">
    <source>
        <dbReference type="ARBA" id="ARBA00022574"/>
    </source>
</evidence>
<comment type="subcellular location">
    <subcellularLocation>
        <location evidence="1">Cytoplasm</location>
    </subcellularLocation>
</comment>
<reference evidence="6" key="1">
    <citation type="submission" date="2019-03" db="EMBL/GenBank/DDBJ databases">
        <title>Long read genome sequence of the mycoparasitic Pythium oligandrum ATCC 38472 isolated from sugarbeet rhizosphere.</title>
        <authorList>
            <person name="Gaulin E."/>
        </authorList>
    </citation>
    <scope>NUCLEOTIDE SEQUENCE</scope>
    <source>
        <strain evidence="6">ATCC 38472_TT</strain>
    </source>
</reference>
<dbReference type="PROSITE" id="PS00678">
    <property type="entry name" value="WD_REPEATS_1"/>
    <property type="match status" value="1"/>
</dbReference>
<keyword evidence="7" id="KW-1185">Reference proteome</keyword>
<evidence type="ECO:0000313" key="6">
    <source>
        <dbReference type="EMBL" id="TMW65539.1"/>
    </source>
</evidence>
<dbReference type="SMART" id="SM00320">
    <property type="entry name" value="WD40"/>
    <property type="match status" value="5"/>
</dbReference>
<dbReference type="GO" id="GO:0045504">
    <property type="term" value="F:dynein heavy chain binding"/>
    <property type="evidence" value="ECO:0007669"/>
    <property type="project" value="TreeGrafter"/>
</dbReference>
<evidence type="ECO:0000256" key="4">
    <source>
        <dbReference type="ARBA" id="ARBA00022737"/>
    </source>
</evidence>
<evidence type="ECO:0000256" key="1">
    <source>
        <dbReference type="ARBA" id="ARBA00004496"/>
    </source>
</evidence>
<keyword evidence="4" id="KW-0677">Repeat</keyword>
<evidence type="ECO:0000256" key="2">
    <source>
        <dbReference type="ARBA" id="ARBA00022490"/>
    </source>
</evidence>
<evidence type="ECO:0000256" key="5">
    <source>
        <dbReference type="SAM" id="MobiDB-lite"/>
    </source>
</evidence>
<name>A0A8K1CM13_PYTOL</name>